<protein>
    <submittedName>
        <fullName evidence="1">Uncharacterized protein</fullName>
    </submittedName>
</protein>
<proteinExistence type="predicted"/>
<evidence type="ECO:0000313" key="1">
    <source>
        <dbReference type="EMBL" id="TDR19566.1"/>
    </source>
</evidence>
<comment type="caution">
    <text evidence="1">The sequence shown here is derived from an EMBL/GenBank/DDBJ whole genome shotgun (WGS) entry which is preliminary data.</text>
</comment>
<dbReference type="EMBL" id="SNZB01000004">
    <property type="protein sequence ID" value="TDR19566.1"/>
    <property type="molecule type" value="Genomic_DNA"/>
</dbReference>
<dbReference type="PROSITE" id="PS51257">
    <property type="entry name" value="PROKAR_LIPOPROTEIN"/>
    <property type="match status" value="1"/>
</dbReference>
<dbReference type="Proteomes" id="UP000295724">
    <property type="component" value="Unassembled WGS sequence"/>
</dbReference>
<keyword evidence="2" id="KW-1185">Reference proteome</keyword>
<gene>
    <name evidence="1" type="ORF">C8D91_2123</name>
</gene>
<dbReference type="RefSeq" id="WP_211337047.1">
    <property type="nucleotide sequence ID" value="NZ_SNZB01000004.1"/>
</dbReference>
<name>A0A4R6XJ82_9GAMM</name>
<dbReference type="AlphaFoldDB" id="A0A4R6XJ82"/>
<accession>A0A4R6XJ82</accession>
<organism evidence="1 2">
    <name type="scientific">Marinicella litoralis</name>
    <dbReference type="NCBI Taxonomy" id="644220"/>
    <lineage>
        <taxon>Bacteria</taxon>
        <taxon>Pseudomonadati</taxon>
        <taxon>Pseudomonadota</taxon>
        <taxon>Gammaproteobacteria</taxon>
        <taxon>Lysobacterales</taxon>
        <taxon>Marinicellaceae</taxon>
        <taxon>Marinicella</taxon>
    </lineage>
</organism>
<reference evidence="1 2" key="1">
    <citation type="submission" date="2019-03" db="EMBL/GenBank/DDBJ databases">
        <title>Genomic Encyclopedia of Type Strains, Phase IV (KMG-IV): sequencing the most valuable type-strain genomes for metagenomic binning, comparative biology and taxonomic classification.</title>
        <authorList>
            <person name="Goeker M."/>
        </authorList>
    </citation>
    <scope>NUCLEOTIDE SEQUENCE [LARGE SCALE GENOMIC DNA]</scope>
    <source>
        <strain evidence="1 2">DSM 25488</strain>
    </source>
</reference>
<evidence type="ECO:0000313" key="2">
    <source>
        <dbReference type="Proteomes" id="UP000295724"/>
    </source>
</evidence>
<sequence>MMNLNKYILISVLVFLSACSSDNEFNDPMKKPLVFENPTGMMQKLTKIEDEIGQQNYILLTDAIAILKAYDVINNSLDGFYMKLSGLTPREIIEKAQQHQ</sequence>